<organism evidence="1 2">
    <name type="scientific">Rhizobium gallicum bv. gallicum R602sp</name>
    <dbReference type="NCBI Taxonomy" id="1041138"/>
    <lineage>
        <taxon>Bacteria</taxon>
        <taxon>Pseudomonadati</taxon>
        <taxon>Pseudomonadota</taxon>
        <taxon>Alphaproteobacteria</taxon>
        <taxon>Hyphomicrobiales</taxon>
        <taxon>Rhizobiaceae</taxon>
        <taxon>Rhizobium/Agrobacterium group</taxon>
        <taxon>Rhizobium</taxon>
    </lineage>
</organism>
<dbReference type="KEGG" id="rga:RGR602_CH03070"/>
<sequence length="345" mass="39011">MYDWFPDKEIIFAPTGLWPIEFDINWKWRILSDRRAEVMAWQYKGLPQLKNFCASNNIPFHYVEDGFIRSVSLGALQIPPMSLAFDRQDMYFNANGPTDLEAILSTFDFDGNADLMRRAQALIEQLLSAGLSKYNSSADAQIEEIYGPKTRKRILVIGQVERDASIAYGSREKHSNNDLVRLAYRENPGAQIIYKPHPEVLQGTAEAMSDPNSVRGICTVLEQDISLASSFRTIDHVYTITSLAGFEALLRGLKVTTLGCPFYSGWGLTDDRQPTDRRKRKLTVEQLFAGAYVLYPKYFDPVAKEYIDIERAIELLGKMRAAYVSPNSEISAFNPSHAITPATEE</sequence>
<dbReference type="GO" id="GO:0000271">
    <property type="term" value="P:polysaccharide biosynthetic process"/>
    <property type="evidence" value="ECO:0007669"/>
    <property type="project" value="InterPro"/>
</dbReference>
<keyword evidence="2" id="KW-1185">Reference proteome</keyword>
<reference evidence="1 2" key="1">
    <citation type="submission" date="2013-11" db="EMBL/GenBank/DDBJ databases">
        <title>Complete genome sequence of Rhizobium gallicum bv. gallicum R602.</title>
        <authorList>
            <person name="Bustos P."/>
            <person name="Santamaria R.I."/>
            <person name="Lozano L."/>
            <person name="Acosta J.L."/>
            <person name="Ormeno-Orrillo E."/>
            <person name="Rogel M.A."/>
            <person name="Romero D."/>
            <person name="Cevallos M.A."/>
            <person name="Martinez-Romero E."/>
            <person name="Gonzalez V."/>
        </authorList>
    </citation>
    <scope>NUCLEOTIDE SEQUENCE [LARGE SCALE GENOMIC DNA]</scope>
    <source>
        <strain evidence="1 2">R602</strain>
    </source>
</reference>
<protein>
    <submittedName>
        <fullName evidence="1">Capsule polysaccharide biosynthesis/export KpsC-like protein</fullName>
    </submittedName>
</protein>
<dbReference type="Proteomes" id="UP000031368">
    <property type="component" value="Chromosome"/>
</dbReference>
<name>A0A0B4X7A2_9HYPH</name>
<dbReference type="InterPro" id="IPR007833">
    <property type="entry name" value="Capsule_polysaccharide_synth"/>
</dbReference>
<dbReference type="AlphaFoldDB" id="A0A0B4X7A2"/>
<proteinExistence type="predicted"/>
<evidence type="ECO:0000313" key="1">
    <source>
        <dbReference type="EMBL" id="AJD42387.1"/>
    </source>
</evidence>
<accession>A0A0B4X7A2</accession>
<gene>
    <name evidence="1" type="ORF">RGR602_CH03070</name>
</gene>
<dbReference type="GO" id="GO:0015774">
    <property type="term" value="P:polysaccharide transport"/>
    <property type="evidence" value="ECO:0007669"/>
    <property type="project" value="InterPro"/>
</dbReference>
<dbReference type="CDD" id="cd16439">
    <property type="entry name" value="beta_Kdo_transferase_KpsC_2"/>
    <property type="match status" value="1"/>
</dbReference>
<dbReference type="HOGENOM" id="CLU_048725_1_0_5"/>
<dbReference type="RefSeq" id="WP_052451652.1">
    <property type="nucleotide sequence ID" value="NZ_CP006877.1"/>
</dbReference>
<dbReference type="Pfam" id="PF05159">
    <property type="entry name" value="Capsule_synth"/>
    <property type="match status" value="1"/>
</dbReference>
<evidence type="ECO:0000313" key="2">
    <source>
        <dbReference type="Proteomes" id="UP000031368"/>
    </source>
</evidence>
<dbReference type="EMBL" id="CP006877">
    <property type="protein sequence ID" value="AJD42387.1"/>
    <property type="molecule type" value="Genomic_DNA"/>
</dbReference>